<dbReference type="AlphaFoldDB" id="A0A392U3E0"/>
<accession>A0A392U3E0</accession>
<evidence type="ECO:0000313" key="1">
    <source>
        <dbReference type="EMBL" id="MCI67832.1"/>
    </source>
</evidence>
<organism evidence="1 2">
    <name type="scientific">Trifolium medium</name>
    <dbReference type="NCBI Taxonomy" id="97028"/>
    <lineage>
        <taxon>Eukaryota</taxon>
        <taxon>Viridiplantae</taxon>
        <taxon>Streptophyta</taxon>
        <taxon>Embryophyta</taxon>
        <taxon>Tracheophyta</taxon>
        <taxon>Spermatophyta</taxon>
        <taxon>Magnoliopsida</taxon>
        <taxon>eudicotyledons</taxon>
        <taxon>Gunneridae</taxon>
        <taxon>Pentapetalae</taxon>
        <taxon>rosids</taxon>
        <taxon>fabids</taxon>
        <taxon>Fabales</taxon>
        <taxon>Fabaceae</taxon>
        <taxon>Papilionoideae</taxon>
        <taxon>50 kb inversion clade</taxon>
        <taxon>NPAAA clade</taxon>
        <taxon>Hologalegina</taxon>
        <taxon>IRL clade</taxon>
        <taxon>Trifolieae</taxon>
        <taxon>Trifolium</taxon>
    </lineage>
</organism>
<comment type="caution">
    <text evidence="1">The sequence shown here is derived from an EMBL/GenBank/DDBJ whole genome shotgun (WGS) entry which is preliminary data.</text>
</comment>
<proteinExistence type="predicted"/>
<evidence type="ECO:0000313" key="2">
    <source>
        <dbReference type="Proteomes" id="UP000265520"/>
    </source>
</evidence>
<keyword evidence="2" id="KW-1185">Reference proteome</keyword>
<dbReference type="Proteomes" id="UP000265520">
    <property type="component" value="Unassembled WGS sequence"/>
</dbReference>
<dbReference type="EMBL" id="LXQA010724798">
    <property type="protein sequence ID" value="MCI67832.1"/>
    <property type="molecule type" value="Genomic_DNA"/>
</dbReference>
<reference evidence="1 2" key="1">
    <citation type="journal article" date="2018" name="Front. Plant Sci.">
        <title>Red Clover (Trifolium pratense) and Zigzag Clover (T. medium) - A Picture of Genomic Similarities and Differences.</title>
        <authorList>
            <person name="Dluhosova J."/>
            <person name="Istvanek J."/>
            <person name="Nedelnik J."/>
            <person name="Repkova J."/>
        </authorList>
    </citation>
    <scope>NUCLEOTIDE SEQUENCE [LARGE SCALE GENOMIC DNA]</scope>
    <source>
        <strain evidence="2">cv. 10/8</strain>
        <tissue evidence="1">Leaf</tissue>
    </source>
</reference>
<sequence length="32" mass="3811">MRARASGEQEQEQEKARVLRENLRIEVREVVT</sequence>
<name>A0A392U3E0_9FABA</name>
<protein>
    <submittedName>
        <fullName evidence="1">Uncharacterized protein</fullName>
    </submittedName>
</protein>